<accession>A0ABY3YPI6</accession>
<dbReference type="EMBL" id="CP094326">
    <property type="protein sequence ID" value="UNY99553.1"/>
    <property type="molecule type" value="Genomic_DNA"/>
</dbReference>
<dbReference type="SUPFAM" id="SSF55136">
    <property type="entry name" value="Probable bacterial effector-binding domain"/>
    <property type="match status" value="1"/>
</dbReference>
<keyword evidence="3" id="KW-1185">Reference proteome</keyword>
<name>A0ABY3YPI6_9FLAO</name>
<dbReference type="InterPro" id="IPR011256">
    <property type="entry name" value="Reg_factor_effector_dom_sf"/>
</dbReference>
<reference evidence="2 3" key="1">
    <citation type="journal article" date="2018" name="Int. J. Syst. Evol. Microbiol.">
        <title>Zhouia spongiae sp. nov., isolated from a marine sponge.</title>
        <authorList>
            <person name="Zhuang L."/>
            <person name="Lin B."/>
            <person name="Qin F."/>
            <person name="Luo L."/>
        </authorList>
    </citation>
    <scope>NUCLEOTIDE SEQUENCE [LARGE SCALE GENOMIC DNA]</scope>
    <source>
        <strain evidence="2 3">HN-Y44</strain>
    </source>
</reference>
<gene>
    <name evidence="2" type="ORF">MQE36_04210</name>
</gene>
<dbReference type="Pfam" id="PF06445">
    <property type="entry name" value="GyrI-like"/>
    <property type="match status" value="1"/>
</dbReference>
<evidence type="ECO:0000313" key="3">
    <source>
        <dbReference type="Proteomes" id="UP000829476"/>
    </source>
</evidence>
<dbReference type="Proteomes" id="UP000829476">
    <property type="component" value="Chromosome"/>
</dbReference>
<protein>
    <submittedName>
        <fullName evidence="2">GyrI-like domain-containing protein</fullName>
    </submittedName>
</protein>
<evidence type="ECO:0000313" key="2">
    <source>
        <dbReference type="EMBL" id="UNY99553.1"/>
    </source>
</evidence>
<organism evidence="2 3">
    <name type="scientific">Zhouia spongiae</name>
    <dbReference type="NCBI Taxonomy" id="2202721"/>
    <lineage>
        <taxon>Bacteria</taxon>
        <taxon>Pseudomonadati</taxon>
        <taxon>Bacteroidota</taxon>
        <taxon>Flavobacteriia</taxon>
        <taxon>Flavobacteriales</taxon>
        <taxon>Flavobacteriaceae</taxon>
        <taxon>Zhouia</taxon>
    </lineage>
</organism>
<dbReference type="InterPro" id="IPR010499">
    <property type="entry name" value="AraC_E-bd"/>
</dbReference>
<dbReference type="InterPro" id="IPR053182">
    <property type="entry name" value="YobU-like_regulator"/>
</dbReference>
<proteinExistence type="predicted"/>
<feature type="domain" description="AraC effector-binding" evidence="1">
    <location>
        <begin position="3"/>
        <end position="159"/>
    </location>
</feature>
<dbReference type="PANTHER" id="PTHR36444">
    <property type="entry name" value="TRANSCRIPTIONAL REGULATOR PROTEIN YOBU-RELATED"/>
    <property type="match status" value="1"/>
</dbReference>
<dbReference type="SMART" id="SM00871">
    <property type="entry name" value="AraC_E_bind"/>
    <property type="match status" value="1"/>
</dbReference>
<dbReference type="RefSeq" id="WP_242937926.1">
    <property type="nucleotide sequence ID" value="NZ_CP094326.1"/>
</dbReference>
<dbReference type="InterPro" id="IPR029442">
    <property type="entry name" value="GyrI-like"/>
</dbReference>
<dbReference type="PANTHER" id="PTHR36444:SF2">
    <property type="entry name" value="TRANSCRIPTIONAL REGULATOR PROTEIN YOBU-RELATED"/>
    <property type="match status" value="1"/>
</dbReference>
<dbReference type="Gene3D" id="3.20.80.10">
    <property type="entry name" value="Regulatory factor, effector binding domain"/>
    <property type="match status" value="1"/>
</dbReference>
<evidence type="ECO:0000259" key="1">
    <source>
        <dbReference type="SMART" id="SM00871"/>
    </source>
</evidence>
<sequence length="162" mass="18703">MNLQPRIETFPQKKFIGKRIKMSLAGNKTLQLWQSFMPEKSKVKDVTGTELYSIENYTPDYFKIFNPAATYEKWAAVEVCNLENVPEGMEAFTSPEGVYAIFLYKGSAGEAPETYQYIFNEWLPQSGYVLDDRPHFAVMGEKYKNNDPDSEEELYIPIKPKC</sequence>